<sequence length="143" mass="15581">MHPRGTYIVHLLLLAALSSGGAGLVFVWDEEMYRYEPKEEVDSVLQVLLSPRPRDIRSRRAGNVSFLSLILYPVPLFDATVHDAHAVVSSASFAWSFLHAGGFHGDERGEEEFGSRPTQYGEDCVDSGECVSGAGVKAVTEAL</sequence>
<keyword evidence="1" id="KW-1133">Transmembrane helix</keyword>
<evidence type="ECO:0000313" key="3">
    <source>
        <dbReference type="Proteomes" id="UP001218188"/>
    </source>
</evidence>
<reference evidence="2" key="1">
    <citation type="submission" date="2023-03" db="EMBL/GenBank/DDBJ databases">
        <title>Massive genome expansion in bonnet fungi (Mycena s.s.) driven by repeated elements and novel gene families across ecological guilds.</title>
        <authorList>
            <consortium name="Lawrence Berkeley National Laboratory"/>
            <person name="Harder C.B."/>
            <person name="Miyauchi S."/>
            <person name="Viragh M."/>
            <person name="Kuo A."/>
            <person name="Thoen E."/>
            <person name="Andreopoulos B."/>
            <person name="Lu D."/>
            <person name="Skrede I."/>
            <person name="Drula E."/>
            <person name="Henrissat B."/>
            <person name="Morin E."/>
            <person name="Kohler A."/>
            <person name="Barry K."/>
            <person name="LaButti K."/>
            <person name="Morin E."/>
            <person name="Salamov A."/>
            <person name="Lipzen A."/>
            <person name="Mereny Z."/>
            <person name="Hegedus B."/>
            <person name="Baldrian P."/>
            <person name="Stursova M."/>
            <person name="Weitz H."/>
            <person name="Taylor A."/>
            <person name="Grigoriev I.V."/>
            <person name="Nagy L.G."/>
            <person name="Martin F."/>
            <person name="Kauserud H."/>
        </authorList>
    </citation>
    <scope>NUCLEOTIDE SEQUENCE</scope>
    <source>
        <strain evidence="2">CBHHK200</strain>
    </source>
</reference>
<evidence type="ECO:0000313" key="2">
    <source>
        <dbReference type="EMBL" id="KAJ7019539.1"/>
    </source>
</evidence>
<feature type="transmembrane region" description="Helical" evidence="1">
    <location>
        <begin position="6"/>
        <end position="28"/>
    </location>
</feature>
<dbReference type="AlphaFoldDB" id="A0AAD6WSN6"/>
<proteinExistence type="predicted"/>
<keyword evidence="1" id="KW-0812">Transmembrane</keyword>
<organism evidence="2 3">
    <name type="scientific">Mycena alexandri</name>
    <dbReference type="NCBI Taxonomy" id="1745969"/>
    <lineage>
        <taxon>Eukaryota</taxon>
        <taxon>Fungi</taxon>
        <taxon>Dikarya</taxon>
        <taxon>Basidiomycota</taxon>
        <taxon>Agaricomycotina</taxon>
        <taxon>Agaricomycetes</taxon>
        <taxon>Agaricomycetidae</taxon>
        <taxon>Agaricales</taxon>
        <taxon>Marasmiineae</taxon>
        <taxon>Mycenaceae</taxon>
        <taxon>Mycena</taxon>
    </lineage>
</organism>
<protein>
    <submittedName>
        <fullName evidence="2">Uncharacterized protein</fullName>
    </submittedName>
</protein>
<dbReference type="Proteomes" id="UP001218188">
    <property type="component" value="Unassembled WGS sequence"/>
</dbReference>
<dbReference type="EMBL" id="JARJCM010000290">
    <property type="protein sequence ID" value="KAJ7019539.1"/>
    <property type="molecule type" value="Genomic_DNA"/>
</dbReference>
<comment type="caution">
    <text evidence="2">The sequence shown here is derived from an EMBL/GenBank/DDBJ whole genome shotgun (WGS) entry which is preliminary data.</text>
</comment>
<keyword evidence="3" id="KW-1185">Reference proteome</keyword>
<keyword evidence="1" id="KW-0472">Membrane</keyword>
<gene>
    <name evidence="2" type="ORF">C8F04DRAFT_1321717</name>
</gene>
<evidence type="ECO:0000256" key="1">
    <source>
        <dbReference type="SAM" id="Phobius"/>
    </source>
</evidence>
<accession>A0AAD6WSN6</accession>
<name>A0AAD6WSN6_9AGAR</name>